<organism evidence="1 2">
    <name type="scientific">Pistacia atlantica</name>
    <dbReference type="NCBI Taxonomy" id="434234"/>
    <lineage>
        <taxon>Eukaryota</taxon>
        <taxon>Viridiplantae</taxon>
        <taxon>Streptophyta</taxon>
        <taxon>Embryophyta</taxon>
        <taxon>Tracheophyta</taxon>
        <taxon>Spermatophyta</taxon>
        <taxon>Magnoliopsida</taxon>
        <taxon>eudicotyledons</taxon>
        <taxon>Gunneridae</taxon>
        <taxon>Pentapetalae</taxon>
        <taxon>rosids</taxon>
        <taxon>malvids</taxon>
        <taxon>Sapindales</taxon>
        <taxon>Anacardiaceae</taxon>
        <taxon>Pistacia</taxon>
    </lineage>
</organism>
<dbReference type="Proteomes" id="UP001164250">
    <property type="component" value="Chromosome 3"/>
</dbReference>
<evidence type="ECO:0000313" key="1">
    <source>
        <dbReference type="EMBL" id="KAJ0103642.1"/>
    </source>
</evidence>
<keyword evidence="2" id="KW-1185">Reference proteome</keyword>
<gene>
    <name evidence="1" type="ORF">Patl1_05165</name>
</gene>
<proteinExistence type="predicted"/>
<protein>
    <submittedName>
        <fullName evidence="1">Uncharacterized protein</fullName>
    </submittedName>
</protein>
<accession>A0ACC1BWW7</accession>
<dbReference type="EMBL" id="CM047899">
    <property type="protein sequence ID" value="KAJ0103642.1"/>
    <property type="molecule type" value="Genomic_DNA"/>
</dbReference>
<evidence type="ECO:0000313" key="2">
    <source>
        <dbReference type="Proteomes" id="UP001164250"/>
    </source>
</evidence>
<reference evidence="2" key="1">
    <citation type="journal article" date="2023" name="G3 (Bethesda)">
        <title>Genome assembly and association tests identify interacting loci associated with vigor, precocity, and sex in interspecific pistachio rootstocks.</title>
        <authorList>
            <person name="Palmer W."/>
            <person name="Jacygrad E."/>
            <person name="Sagayaradj S."/>
            <person name="Cavanaugh K."/>
            <person name="Han R."/>
            <person name="Bertier L."/>
            <person name="Beede B."/>
            <person name="Kafkas S."/>
            <person name="Golino D."/>
            <person name="Preece J."/>
            <person name="Michelmore R."/>
        </authorList>
    </citation>
    <scope>NUCLEOTIDE SEQUENCE [LARGE SCALE GENOMIC DNA]</scope>
</reference>
<name>A0ACC1BWW7_9ROSI</name>
<sequence length="189" mass="21574">MHDKAELCFLLCSLFPEDYIISLEQLITYGVGLDFYQDAERIEDARNELLSTLNFLKASWCLLDSGGEEFVKMHDKTELCSSGEGFVKMHDKIELCFLLCSLFPEDYIISLEQLITYGVGLDFYQDAERIEDARNELLSTLNFLKASCCLLDSGGEEFVKMHDKTELCFLLCSLLPEDYIISLELHASC</sequence>
<comment type="caution">
    <text evidence="1">The sequence shown here is derived from an EMBL/GenBank/DDBJ whole genome shotgun (WGS) entry which is preliminary data.</text>
</comment>